<gene>
    <name evidence="1" type="ORF">MENTE1834_LOCUS42780</name>
</gene>
<name>A0ACB1ASZ6_MELEN</name>
<proteinExistence type="predicted"/>
<keyword evidence="2" id="KW-1185">Reference proteome</keyword>
<accession>A0ACB1ASZ6</accession>
<dbReference type="Proteomes" id="UP001497535">
    <property type="component" value="Unassembled WGS sequence"/>
</dbReference>
<dbReference type="EMBL" id="CAVMJV010000114">
    <property type="protein sequence ID" value="CAK5103541.1"/>
    <property type="molecule type" value="Genomic_DNA"/>
</dbReference>
<evidence type="ECO:0000313" key="2">
    <source>
        <dbReference type="Proteomes" id="UP001497535"/>
    </source>
</evidence>
<reference evidence="1" key="1">
    <citation type="submission" date="2023-11" db="EMBL/GenBank/DDBJ databases">
        <authorList>
            <person name="Poullet M."/>
        </authorList>
    </citation>
    <scope>NUCLEOTIDE SEQUENCE</scope>
    <source>
        <strain evidence="1">E1834</strain>
    </source>
</reference>
<evidence type="ECO:0000313" key="1">
    <source>
        <dbReference type="EMBL" id="CAK5103541.1"/>
    </source>
</evidence>
<sequence length="652" mass="73060">MPSAASIIPVFTSASSKTTRRRRILNKPDFIDDSTKGKAKKTKKKKQKQKAKNNSTMDEQLLNEVTINDVEQDDPQTGELESGADHVEIGPDPVEASVNEEEMPPRISVDSTGGNACLNNEGTEDGSENLLDLQVNEPSNSQADQSEEMNCLVAEKLIEKQSGVNKLIEPVLNFDSSMDLQLSNKENIGYSTQSVSCGASIVVSMPTEEGLSVITQVNIDSGEGSFLDLKKSQNSNLAIKNKESNKRKNRQKNILGDKGNIPSTSEENSRPFGTSGGSDDTSDGKPPRKVLKEKLDIYDASFSKLSGEEVKSDCTSQQLSEVLNVFTNSYFKLVKKKEKLKENLSVVKTKLAVAEKKPQKYIKLEDAFKLLRRDDVTGQPFEELVEIDEDYFFKKIRDLIVTKVKLSKKGKKPRLVYMSSEMYIKRAIKFLEGEERRDECFASEAIWGAFAIEVALFYKEFDILIVGHSSLQTLALFAVESHYKDSDPTFFRSIIDNLNHCHKNFYSGNEETRTVYNYLSYVEKFCGYIKKIDKAVFKEEIVKFLPTNKEPKEMDHIFIYKWYQDYKIGGHGPHHFKYEATDRKRKDKNIQQSKGVDGEGCSTSMTTGSGQGGGRGLTGSGNKEDKWFYNKGGNKGWNNRGGSRGIKKGGGR</sequence>
<comment type="caution">
    <text evidence="1">The sequence shown here is derived from an EMBL/GenBank/DDBJ whole genome shotgun (WGS) entry which is preliminary data.</text>
</comment>
<protein>
    <submittedName>
        <fullName evidence="1">Uncharacterized protein</fullName>
    </submittedName>
</protein>
<organism evidence="1 2">
    <name type="scientific">Meloidogyne enterolobii</name>
    <name type="common">Root-knot nematode worm</name>
    <name type="synonym">Meloidogyne mayaguensis</name>
    <dbReference type="NCBI Taxonomy" id="390850"/>
    <lineage>
        <taxon>Eukaryota</taxon>
        <taxon>Metazoa</taxon>
        <taxon>Ecdysozoa</taxon>
        <taxon>Nematoda</taxon>
        <taxon>Chromadorea</taxon>
        <taxon>Rhabditida</taxon>
        <taxon>Tylenchina</taxon>
        <taxon>Tylenchomorpha</taxon>
        <taxon>Tylenchoidea</taxon>
        <taxon>Meloidogynidae</taxon>
        <taxon>Meloidogyninae</taxon>
        <taxon>Meloidogyne</taxon>
    </lineage>
</organism>